<name>A0A1F5ED52_9BACT</name>
<dbReference type="AlphaFoldDB" id="A0A1F5ED52"/>
<gene>
    <name evidence="1" type="ORF">A2215_00245</name>
</gene>
<protein>
    <submittedName>
        <fullName evidence="1">Uncharacterized protein</fullName>
    </submittedName>
</protein>
<dbReference type="EMBL" id="MEZY01000013">
    <property type="protein sequence ID" value="OGD65359.1"/>
    <property type="molecule type" value="Genomic_DNA"/>
</dbReference>
<dbReference type="STRING" id="1797472.A2215_00245"/>
<reference evidence="1 2" key="1">
    <citation type="journal article" date="2016" name="Nat. Commun.">
        <title>Thousands of microbial genomes shed light on interconnected biogeochemical processes in an aquifer system.</title>
        <authorList>
            <person name="Anantharaman K."/>
            <person name="Brown C.T."/>
            <person name="Hug L.A."/>
            <person name="Sharon I."/>
            <person name="Castelle C.J."/>
            <person name="Probst A.J."/>
            <person name="Thomas B.C."/>
            <person name="Singh A."/>
            <person name="Wilkins M.J."/>
            <person name="Karaoz U."/>
            <person name="Brodie E.L."/>
            <person name="Williams K.H."/>
            <person name="Hubbard S.S."/>
            <person name="Banfield J.F."/>
        </authorList>
    </citation>
    <scope>NUCLEOTIDE SEQUENCE [LARGE SCALE GENOMIC DNA]</scope>
</reference>
<accession>A0A1F5ED52</accession>
<evidence type="ECO:0000313" key="1">
    <source>
        <dbReference type="EMBL" id="OGD65359.1"/>
    </source>
</evidence>
<dbReference type="Proteomes" id="UP000178583">
    <property type="component" value="Unassembled WGS sequence"/>
</dbReference>
<proteinExistence type="predicted"/>
<evidence type="ECO:0000313" key="2">
    <source>
        <dbReference type="Proteomes" id="UP000178583"/>
    </source>
</evidence>
<comment type="caution">
    <text evidence="1">The sequence shown here is derived from an EMBL/GenBank/DDBJ whole genome shotgun (WGS) entry which is preliminary data.</text>
</comment>
<organism evidence="1 2">
    <name type="scientific">Candidatus Berkelbacteria bacterium RIFOXYA2_FULL_43_10</name>
    <dbReference type="NCBI Taxonomy" id="1797472"/>
    <lineage>
        <taxon>Bacteria</taxon>
        <taxon>Candidatus Berkelbacteria</taxon>
    </lineage>
</organism>
<sequence>MTTAEKYRLMTQIAPIEVLAFDRRGTPYFHWMRVVVLVLESDGTEYQIGIRYGGDNFRKAVNAMWQVVERHEVILHFPADGPEERYAYSRVRGTWLPISWGTPGNPTENTEAEQ</sequence>